<dbReference type="InterPro" id="IPR026881">
    <property type="entry name" value="WYL_dom"/>
</dbReference>
<protein>
    <submittedName>
        <fullName evidence="3">Regulatory protein, DeoR</fullName>
    </submittedName>
</protein>
<sequence length="300" mass="34735">MAKTTRSRSAERLVDILLELHLNGVINRSALMEKFNITERTVYRDLNALSPIVEHTGNGLYRLIHSAQSPGGKGLHHTLANFLNADSFFPERNAEFWEKLENRVDENHILILANEAEHTAERDIRRHLSNIEKSIKNCNVCQIVYKGKTRLINPYKLINKKNIWYLQATENSRLKSFSLSQIRWLDIQKRTFTPDENVIGLLEKNLDPWVSEDTFEVKIFIKDNISHYFLRRDLLPAQELLEEQHDGVTLRCQAAHENQILPLLFYWLPNIQILEPAWLKEKLVKTLEGYLAGSAATVTG</sequence>
<name>A0A0H3CIC2_ENTCC</name>
<dbReference type="InterPro" id="IPR051534">
    <property type="entry name" value="CBASS_pafABC_assoc_protein"/>
</dbReference>
<proteinExistence type="predicted"/>
<dbReference type="Proteomes" id="UP000002363">
    <property type="component" value="Chromosome"/>
</dbReference>
<dbReference type="PANTHER" id="PTHR34580">
    <property type="match status" value="1"/>
</dbReference>
<organism evidence="3 4">
    <name type="scientific">Enterobacter cloacae subsp. cloacae (strain ATCC 13047 / DSM 30054 / NBRC 13535 / NCTC 10005 / WDCM 00083 / NCDC 279-56)</name>
    <dbReference type="NCBI Taxonomy" id="716541"/>
    <lineage>
        <taxon>Bacteria</taxon>
        <taxon>Pseudomonadati</taxon>
        <taxon>Pseudomonadota</taxon>
        <taxon>Gammaproteobacteria</taxon>
        <taxon>Enterobacterales</taxon>
        <taxon>Enterobacteriaceae</taxon>
        <taxon>Enterobacter</taxon>
        <taxon>Enterobacter cloacae complex</taxon>
    </lineage>
</organism>
<dbReference type="EnsemblBacteria" id="ADF60312">
    <property type="protein sequence ID" value="ADF60312"/>
    <property type="gene ID" value="ECL_00748"/>
</dbReference>
<dbReference type="Pfam" id="PF25583">
    <property type="entry name" value="WCX"/>
    <property type="match status" value="1"/>
</dbReference>
<evidence type="ECO:0000259" key="1">
    <source>
        <dbReference type="Pfam" id="PF13280"/>
    </source>
</evidence>
<dbReference type="PROSITE" id="PS52050">
    <property type="entry name" value="WYL"/>
    <property type="match status" value="1"/>
</dbReference>
<dbReference type="eggNOG" id="COG2378">
    <property type="taxonomic scope" value="Bacteria"/>
</dbReference>
<dbReference type="PANTHER" id="PTHR34580:SF1">
    <property type="entry name" value="PROTEIN PAFC"/>
    <property type="match status" value="1"/>
</dbReference>
<evidence type="ECO:0000313" key="3">
    <source>
        <dbReference type="EMBL" id="ADF60312.1"/>
    </source>
</evidence>
<accession>A0A0H3CIC2</accession>
<evidence type="ECO:0000313" key="4">
    <source>
        <dbReference type="Proteomes" id="UP000002363"/>
    </source>
</evidence>
<dbReference type="OrthoDB" id="6521217at2"/>
<dbReference type="InterPro" id="IPR057727">
    <property type="entry name" value="WCX_dom"/>
</dbReference>
<feature type="domain" description="WCX" evidence="2">
    <location>
        <begin position="214"/>
        <end position="290"/>
    </location>
</feature>
<dbReference type="AlphaFoldDB" id="A0A0H3CIC2"/>
<dbReference type="Pfam" id="PF13280">
    <property type="entry name" value="WYL"/>
    <property type="match status" value="1"/>
</dbReference>
<dbReference type="RefSeq" id="WP_013095445.1">
    <property type="nucleotide sequence ID" value="NC_014121.1"/>
</dbReference>
<dbReference type="HOGENOM" id="CLU_041141_10_0_6"/>
<keyword evidence="4" id="KW-1185">Reference proteome</keyword>
<dbReference type="STRING" id="716541.ECL_00748"/>
<feature type="domain" description="WYL" evidence="1">
    <location>
        <begin position="127"/>
        <end position="183"/>
    </location>
</feature>
<dbReference type="EMBL" id="CP001918">
    <property type="protein sequence ID" value="ADF60312.1"/>
    <property type="molecule type" value="Genomic_DNA"/>
</dbReference>
<dbReference type="Gene3D" id="1.10.10.10">
    <property type="entry name" value="Winged helix-like DNA-binding domain superfamily/Winged helix DNA-binding domain"/>
    <property type="match status" value="1"/>
</dbReference>
<reference evidence="3 4" key="1">
    <citation type="journal article" date="2010" name="J. Bacteriol.">
        <title>Complete genome sequence of Enterobacter cloacae subsp. cloacae type strain ATCC 13047.</title>
        <authorList>
            <person name="Ren Y."/>
            <person name="Ren Y."/>
            <person name="Zhou Z."/>
            <person name="Guo X."/>
            <person name="Li Y."/>
            <person name="Feng L."/>
            <person name="Wang L."/>
        </authorList>
    </citation>
    <scope>NUCLEOTIDE SEQUENCE [LARGE SCALE GENOMIC DNA]</scope>
    <source>
        <strain evidence="4">ATCC 13047 / DSM 30054 / NBRC 13535 / NCTC 10005 / WDCM 00083 / NCDC 279-56</strain>
    </source>
</reference>
<dbReference type="PATRIC" id="fig|716541.4.peg.1014"/>
<dbReference type="KEGG" id="enc:ECL_00748"/>
<evidence type="ECO:0000259" key="2">
    <source>
        <dbReference type="Pfam" id="PF25583"/>
    </source>
</evidence>
<dbReference type="InterPro" id="IPR036388">
    <property type="entry name" value="WH-like_DNA-bd_sf"/>
</dbReference>
<gene>
    <name evidence="3" type="ordered locus">ECL_00748</name>
</gene>